<dbReference type="GO" id="GO:0006970">
    <property type="term" value="P:response to osmotic stress"/>
    <property type="evidence" value="ECO:0007669"/>
    <property type="project" value="TreeGrafter"/>
</dbReference>
<dbReference type="AlphaFoldDB" id="A0A6D2IMG1"/>
<organism evidence="3 4">
    <name type="scientific">Microthlaspi erraticum</name>
    <dbReference type="NCBI Taxonomy" id="1685480"/>
    <lineage>
        <taxon>Eukaryota</taxon>
        <taxon>Viridiplantae</taxon>
        <taxon>Streptophyta</taxon>
        <taxon>Embryophyta</taxon>
        <taxon>Tracheophyta</taxon>
        <taxon>Spermatophyta</taxon>
        <taxon>Magnoliopsida</taxon>
        <taxon>eudicotyledons</taxon>
        <taxon>Gunneridae</taxon>
        <taxon>Pentapetalae</taxon>
        <taxon>rosids</taxon>
        <taxon>malvids</taxon>
        <taxon>Brassicales</taxon>
        <taxon>Brassicaceae</taxon>
        <taxon>Coluteocarpeae</taxon>
        <taxon>Microthlaspi</taxon>
    </lineage>
</organism>
<dbReference type="PANTHER" id="PTHR33179:SF79">
    <property type="entry name" value="CALMODULIN-BINDING PROTEIN 25"/>
    <property type="match status" value="1"/>
</dbReference>
<comment type="caution">
    <text evidence="3">The sequence shown here is derived from an EMBL/GenBank/DDBJ whole genome shotgun (WGS) entry which is preliminary data.</text>
</comment>
<dbReference type="GO" id="GO:0005634">
    <property type="term" value="C:nucleus"/>
    <property type="evidence" value="ECO:0007669"/>
    <property type="project" value="TreeGrafter"/>
</dbReference>
<dbReference type="InterPro" id="IPR008889">
    <property type="entry name" value="VQ"/>
</dbReference>
<gene>
    <name evidence="3" type="ORF">MERR_LOCUS16024</name>
</gene>
<evidence type="ECO:0000259" key="2">
    <source>
        <dbReference type="Pfam" id="PF05678"/>
    </source>
</evidence>
<dbReference type="Proteomes" id="UP000467841">
    <property type="component" value="Unassembled WGS sequence"/>
</dbReference>
<feature type="compositionally biased region" description="Basic residues" evidence="1">
    <location>
        <begin position="106"/>
        <end position="115"/>
    </location>
</feature>
<dbReference type="InterPro" id="IPR039609">
    <property type="entry name" value="VQ_15/22"/>
</dbReference>
<dbReference type="Pfam" id="PF05678">
    <property type="entry name" value="VQ"/>
    <property type="match status" value="1"/>
</dbReference>
<name>A0A6D2IMG1_9BRAS</name>
<sequence length="242" mass="25806">MASSEGLTNVDPWLYRQGFNVDSWLLPDTFSHDSDLLARALHTTVTSSTPHTLSPSSAFYDSAAVSQPSSTYTLSSGGSDPEIIRGGAKRKRNCLDTVSGGSQAKSTKRRSRASKKSQTTFITADPSNFRQMVQQVTGSKYDTSSSVFFAPIVKPEPHRLSNRLPCVPSEKSTAVPTLDTSAFLSNHHQESLVAGNAFSGNNGGVGLPSAKFNATTEGGGGGSAVEFDTYPTFPTLESWKVM</sequence>
<evidence type="ECO:0000313" key="3">
    <source>
        <dbReference type="EMBL" id="CAA7028789.1"/>
    </source>
</evidence>
<evidence type="ECO:0000313" key="4">
    <source>
        <dbReference type="Proteomes" id="UP000467841"/>
    </source>
</evidence>
<dbReference type="PANTHER" id="PTHR33179">
    <property type="entry name" value="VQ MOTIF-CONTAINING PROTEIN"/>
    <property type="match status" value="1"/>
</dbReference>
<keyword evidence="4" id="KW-1185">Reference proteome</keyword>
<feature type="region of interest" description="Disordered" evidence="1">
    <location>
        <begin position="94"/>
        <end position="119"/>
    </location>
</feature>
<feature type="domain" description="VQ" evidence="2">
    <location>
        <begin position="117"/>
        <end position="139"/>
    </location>
</feature>
<dbReference type="GO" id="GO:0005516">
    <property type="term" value="F:calmodulin binding"/>
    <property type="evidence" value="ECO:0007669"/>
    <property type="project" value="TreeGrafter"/>
</dbReference>
<dbReference type="OrthoDB" id="780868at2759"/>
<proteinExistence type="predicted"/>
<protein>
    <recommendedName>
        <fullName evidence="2">VQ domain-containing protein</fullName>
    </recommendedName>
</protein>
<evidence type="ECO:0000256" key="1">
    <source>
        <dbReference type="SAM" id="MobiDB-lite"/>
    </source>
</evidence>
<reference evidence="3" key="1">
    <citation type="submission" date="2020-01" db="EMBL/GenBank/DDBJ databases">
        <authorList>
            <person name="Mishra B."/>
        </authorList>
    </citation>
    <scope>NUCLEOTIDE SEQUENCE [LARGE SCALE GENOMIC DNA]</scope>
</reference>
<accession>A0A6D2IMG1</accession>
<dbReference type="EMBL" id="CACVBM020001074">
    <property type="protein sequence ID" value="CAA7028789.1"/>
    <property type="molecule type" value="Genomic_DNA"/>
</dbReference>